<dbReference type="EMBL" id="CAJVPZ010002437">
    <property type="protein sequence ID" value="CAG8512865.1"/>
    <property type="molecule type" value="Genomic_DNA"/>
</dbReference>
<proteinExistence type="predicted"/>
<keyword evidence="2" id="KW-1185">Reference proteome</keyword>
<gene>
    <name evidence="1" type="ORF">RFULGI_LOCUS2981</name>
</gene>
<name>A0A9N9A0Q2_9GLOM</name>
<evidence type="ECO:0000313" key="2">
    <source>
        <dbReference type="Proteomes" id="UP000789396"/>
    </source>
</evidence>
<dbReference type="AlphaFoldDB" id="A0A9N9A0Q2"/>
<protein>
    <submittedName>
        <fullName evidence="1">4113_t:CDS:1</fullName>
    </submittedName>
</protein>
<reference evidence="1" key="1">
    <citation type="submission" date="2021-06" db="EMBL/GenBank/DDBJ databases">
        <authorList>
            <person name="Kallberg Y."/>
            <person name="Tangrot J."/>
            <person name="Rosling A."/>
        </authorList>
    </citation>
    <scope>NUCLEOTIDE SEQUENCE</scope>
    <source>
        <strain evidence="1">IN212</strain>
    </source>
</reference>
<organism evidence="1 2">
    <name type="scientific">Racocetra fulgida</name>
    <dbReference type="NCBI Taxonomy" id="60492"/>
    <lineage>
        <taxon>Eukaryota</taxon>
        <taxon>Fungi</taxon>
        <taxon>Fungi incertae sedis</taxon>
        <taxon>Mucoromycota</taxon>
        <taxon>Glomeromycotina</taxon>
        <taxon>Glomeromycetes</taxon>
        <taxon>Diversisporales</taxon>
        <taxon>Gigasporaceae</taxon>
        <taxon>Racocetra</taxon>
    </lineage>
</organism>
<comment type="caution">
    <text evidence="1">The sequence shown here is derived from an EMBL/GenBank/DDBJ whole genome shotgun (WGS) entry which is preliminary data.</text>
</comment>
<dbReference type="Proteomes" id="UP000789396">
    <property type="component" value="Unassembled WGS sequence"/>
</dbReference>
<sequence>MLALNPKFTQPTPKLIQKYDFDQHGDGILLAEAVFQNKFLASLDINFERRLH</sequence>
<accession>A0A9N9A0Q2</accession>
<evidence type="ECO:0000313" key="1">
    <source>
        <dbReference type="EMBL" id="CAG8512865.1"/>
    </source>
</evidence>